<keyword evidence="9" id="KW-1185">Reference proteome</keyword>
<dbReference type="GO" id="GO:0006534">
    <property type="term" value="P:cysteine metabolic process"/>
    <property type="evidence" value="ECO:0007669"/>
    <property type="project" value="InterPro"/>
</dbReference>
<dbReference type="InterPro" id="IPR015424">
    <property type="entry name" value="PyrdxlP-dep_Trfase"/>
</dbReference>
<evidence type="ECO:0000256" key="1">
    <source>
        <dbReference type="ARBA" id="ARBA00001933"/>
    </source>
</evidence>
<dbReference type="EC" id="2.8.1.7" evidence="3"/>
<dbReference type="InterPro" id="IPR015421">
    <property type="entry name" value="PyrdxlP-dep_Trfase_major"/>
</dbReference>
<evidence type="ECO:0000256" key="5">
    <source>
        <dbReference type="ARBA" id="ARBA00022898"/>
    </source>
</evidence>
<feature type="domain" description="Aminotransferase class V" evidence="7">
    <location>
        <begin position="8"/>
        <end position="373"/>
    </location>
</feature>
<dbReference type="Proteomes" id="UP000001887">
    <property type="component" value="Chromosome"/>
</dbReference>
<evidence type="ECO:0000256" key="3">
    <source>
        <dbReference type="ARBA" id="ARBA00012239"/>
    </source>
</evidence>
<keyword evidence="5" id="KW-0663">Pyridoxal phosphate</keyword>
<proteinExistence type="inferred from homology"/>
<name>D2R3R3_PIRSD</name>
<comment type="catalytic activity">
    <reaction evidence="6">
        <text>(sulfur carrier)-H + L-cysteine = (sulfur carrier)-SH + L-alanine</text>
        <dbReference type="Rhea" id="RHEA:43892"/>
        <dbReference type="Rhea" id="RHEA-COMP:14737"/>
        <dbReference type="Rhea" id="RHEA-COMP:14739"/>
        <dbReference type="ChEBI" id="CHEBI:29917"/>
        <dbReference type="ChEBI" id="CHEBI:35235"/>
        <dbReference type="ChEBI" id="CHEBI:57972"/>
        <dbReference type="ChEBI" id="CHEBI:64428"/>
        <dbReference type="EC" id="2.8.1.7"/>
    </reaction>
</comment>
<comment type="similarity">
    <text evidence="2">Belongs to the class-V pyridoxal-phosphate-dependent aminotransferase family. Csd subfamily.</text>
</comment>
<organism evidence="8 9">
    <name type="scientific">Pirellula staleyi (strain ATCC 27377 / DSM 6068 / ICPB 4128)</name>
    <name type="common">Pirella staleyi</name>
    <dbReference type="NCBI Taxonomy" id="530564"/>
    <lineage>
        <taxon>Bacteria</taxon>
        <taxon>Pseudomonadati</taxon>
        <taxon>Planctomycetota</taxon>
        <taxon>Planctomycetia</taxon>
        <taxon>Pirellulales</taxon>
        <taxon>Pirellulaceae</taxon>
        <taxon>Pirellula</taxon>
    </lineage>
</organism>
<dbReference type="PANTHER" id="PTHR43586:SF4">
    <property type="entry name" value="ISOPENICILLIN N EPIMERASE"/>
    <property type="match status" value="1"/>
</dbReference>
<gene>
    <name evidence="8" type="ordered locus">Psta_2347</name>
</gene>
<dbReference type="eggNOG" id="COG0520">
    <property type="taxonomic scope" value="Bacteria"/>
</dbReference>
<dbReference type="InterPro" id="IPR000192">
    <property type="entry name" value="Aminotrans_V_dom"/>
</dbReference>
<dbReference type="EMBL" id="CP001848">
    <property type="protein sequence ID" value="ADB17017.1"/>
    <property type="molecule type" value="Genomic_DNA"/>
</dbReference>
<comment type="cofactor">
    <cofactor evidence="1">
        <name>pyridoxal 5'-phosphate</name>
        <dbReference type="ChEBI" id="CHEBI:597326"/>
    </cofactor>
</comment>
<dbReference type="InterPro" id="IPR015422">
    <property type="entry name" value="PyrdxlP-dep_Trfase_small"/>
</dbReference>
<dbReference type="Gene3D" id="3.40.640.10">
    <property type="entry name" value="Type I PLP-dependent aspartate aminotransferase-like (Major domain)"/>
    <property type="match status" value="1"/>
</dbReference>
<evidence type="ECO:0000256" key="2">
    <source>
        <dbReference type="ARBA" id="ARBA00010447"/>
    </source>
</evidence>
<dbReference type="OrthoDB" id="9804366at2"/>
<dbReference type="PANTHER" id="PTHR43586">
    <property type="entry name" value="CYSTEINE DESULFURASE"/>
    <property type="match status" value="1"/>
</dbReference>
<evidence type="ECO:0000313" key="8">
    <source>
        <dbReference type="EMBL" id="ADB17017.1"/>
    </source>
</evidence>
<sequence length="389" mass="40478">MTSSPERIYLDNAATSWPKPEAVYQAVDRYQRSCGASSGRGVYSHAIESQQLVDQCRRSLATLLGASDPARVIFTSSGTDALNLAIQGILAPGDHVIASDADHNSVLRPLRMLEGRGLALSIIPLADGRIDLEKLERSVRPSTKLVCVNHASNVTGLVQPLSEIAAICQRTGALLLVDAAQSLGHLPIDVAALGCDLLASPGHKGLWGPLGTGLLYVGDRVSELLRPLRYGGTGSRSVEETMPTELPDRLEAGNLNLPGIAGLGAGVREVLQVGVAAIAKQEQQLRAELIAGLSSIAGVQLYGAHPGAAAVGVVSLNVEGIDPLELASLLDANFGMQVRAGLHCAPRMHLSLGTAPTGTVRLSVSHFTTSSQVASAVEAIRSIAEAMAG</sequence>
<dbReference type="SUPFAM" id="SSF53383">
    <property type="entry name" value="PLP-dependent transferases"/>
    <property type="match status" value="1"/>
</dbReference>
<dbReference type="AlphaFoldDB" id="D2R3R3"/>
<reference evidence="8 9" key="1">
    <citation type="journal article" date="2009" name="Stand. Genomic Sci.">
        <title>Complete genome sequence of Pirellula staleyi type strain (ATCC 27377).</title>
        <authorList>
            <person name="Clum A."/>
            <person name="Tindall B.J."/>
            <person name="Sikorski J."/>
            <person name="Ivanova N."/>
            <person name="Mavrommatis K."/>
            <person name="Lucas S."/>
            <person name="Glavina del Rio T."/>
            <person name="Nolan M."/>
            <person name="Chen F."/>
            <person name="Tice H."/>
            <person name="Pitluck S."/>
            <person name="Cheng J.F."/>
            <person name="Chertkov O."/>
            <person name="Brettin T."/>
            <person name="Han C."/>
            <person name="Detter J.C."/>
            <person name="Kuske C."/>
            <person name="Bruce D."/>
            <person name="Goodwin L."/>
            <person name="Ovchinikova G."/>
            <person name="Pati A."/>
            <person name="Mikhailova N."/>
            <person name="Chen A."/>
            <person name="Palaniappan K."/>
            <person name="Land M."/>
            <person name="Hauser L."/>
            <person name="Chang Y.J."/>
            <person name="Jeffries C.D."/>
            <person name="Chain P."/>
            <person name="Rohde M."/>
            <person name="Goker M."/>
            <person name="Bristow J."/>
            <person name="Eisen J.A."/>
            <person name="Markowitz V."/>
            <person name="Hugenholtz P."/>
            <person name="Kyrpides N.C."/>
            <person name="Klenk H.P."/>
            <person name="Lapidus A."/>
        </authorList>
    </citation>
    <scope>NUCLEOTIDE SEQUENCE [LARGE SCALE GENOMIC DNA]</scope>
    <source>
        <strain evidence="9">ATCC 27377 / DSM 6068 / ICPB 4128</strain>
    </source>
</reference>
<dbReference type="Pfam" id="PF00266">
    <property type="entry name" value="Aminotran_5"/>
    <property type="match status" value="1"/>
</dbReference>
<dbReference type="Gene3D" id="3.90.1150.10">
    <property type="entry name" value="Aspartate Aminotransferase, domain 1"/>
    <property type="match status" value="1"/>
</dbReference>
<dbReference type="NCBIfam" id="TIGR01977">
    <property type="entry name" value="am_tr_V_EF2568"/>
    <property type="match status" value="1"/>
</dbReference>
<dbReference type="STRING" id="530564.Psta_2347"/>
<dbReference type="GO" id="GO:0031071">
    <property type="term" value="F:cysteine desulfurase activity"/>
    <property type="evidence" value="ECO:0007669"/>
    <property type="project" value="UniProtKB-EC"/>
</dbReference>
<evidence type="ECO:0000256" key="4">
    <source>
        <dbReference type="ARBA" id="ARBA00022679"/>
    </source>
</evidence>
<dbReference type="KEGG" id="psl:Psta_2347"/>
<evidence type="ECO:0000259" key="7">
    <source>
        <dbReference type="Pfam" id="PF00266"/>
    </source>
</evidence>
<dbReference type="CDD" id="cd06453">
    <property type="entry name" value="SufS_like"/>
    <property type="match status" value="1"/>
</dbReference>
<dbReference type="HOGENOM" id="CLU_003433_2_4_0"/>
<dbReference type="PIRSF" id="PIRSF005572">
    <property type="entry name" value="NifS"/>
    <property type="match status" value="1"/>
</dbReference>
<protein>
    <recommendedName>
        <fullName evidence="3">cysteine desulfurase</fullName>
        <ecNumber evidence="3">2.8.1.7</ecNumber>
    </recommendedName>
</protein>
<dbReference type="GO" id="GO:0030170">
    <property type="term" value="F:pyridoxal phosphate binding"/>
    <property type="evidence" value="ECO:0007669"/>
    <property type="project" value="InterPro"/>
</dbReference>
<evidence type="ECO:0000313" key="9">
    <source>
        <dbReference type="Proteomes" id="UP000001887"/>
    </source>
</evidence>
<accession>D2R3R3</accession>
<dbReference type="InterPro" id="IPR016454">
    <property type="entry name" value="Cysteine_dSase"/>
</dbReference>
<evidence type="ECO:0000256" key="6">
    <source>
        <dbReference type="ARBA" id="ARBA00050776"/>
    </source>
</evidence>
<dbReference type="InterPro" id="IPR010969">
    <property type="entry name" value="Cys_dSase-rel_unknwn_funct"/>
</dbReference>
<keyword evidence="4" id="KW-0808">Transferase</keyword>
<dbReference type="InterPro" id="IPR010970">
    <property type="entry name" value="Cys_dSase_SufS"/>
</dbReference>